<dbReference type="PANTHER" id="PTHR11407:SF63">
    <property type="entry name" value="LYSOZYME C"/>
    <property type="match status" value="1"/>
</dbReference>
<dbReference type="PROSITE" id="PS51257">
    <property type="entry name" value="PROKAR_LIPOPROTEIN"/>
    <property type="match status" value="1"/>
</dbReference>
<dbReference type="GO" id="GO:0042742">
    <property type="term" value="P:defense response to bacterium"/>
    <property type="evidence" value="ECO:0007669"/>
    <property type="project" value="UniProtKB-KW"/>
</dbReference>
<evidence type="ECO:0000313" key="6">
    <source>
        <dbReference type="Proteomes" id="UP000694891"/>
    </source>
</evidence>
<dbReference type="Pfam" id="PF00062">
    <property type="entry name" value="Lys"/>
    <property type="match status" value="1"/>
</dbReference>
<dbReference type="GO" id="GO:0031640">
    <property type="term" value="P:killing of cells of another organism"/>
    <property type="evidence" value="ECO:0007669"/>
    <property type="project" value="UniProtKB-KW"/>
</dbReference>
<evidence type="ECO:0000256" key="1">
    <source>
        <dbReference type="ARBA" id="ARBA00012732"/>
    </source>
</evidence>
<dbReference type="InterPro" id="IPR023346">
    <property type="entry name" value="Lysozyme-like_dom_sf"/>
</dbReference>
<dbReference type="GO" id="GO:0003796">
    <property type="term" value="F:lysozyme activity"/>
    <property type="evidence" value="ECO:0007669"/>
    <property type="project" value="UniProtKB-EC"/>
</dbReference>
<reference evidence="7" key="1">
    <citation type="submission" date="2025-08" db="UniProtKB">
        <authorList>
            <consortium name="RefSeq"/>
        </authorList>
    </citation>
    <scope>IDENTIFICATION</scope>
</reference>
<evidence type="ECO:0000256" key="4">
    <source>
        <dbReference type="SAM" id="MobiDB-lite"/>
    </source>
</evidence>
<keyword evidence="2" id="KW-0081">Bacteriolytic enzyme</keyword>
<protein>
    <recommendedName>
        <fullName evidence="1">lysozyme</fullName>
        <ecNumber evidence="1">3.2.1.17</ecNumber>
    </recommendedName>
</protein>
<dbReference type="InterPro" id="IPR019799">
    <property type="entry name" value="Glyco_hydro_22_CS"/>
</dbReference>
<accession>A0A9Y4K5Y5</accession>
<feature type="domain" description="Glycosyl hydrolases family 22 (GH22)" evidence="5">
    <location>
        <begin position="173"/>
        <end position="191"/>
    </location>
</feature>
<dbReference type="PROSITE" id="PS51348">
    <property type="entry name" value="GLYCOSYL_HYDROL_F22_2"/>
    <property type="match status" value="1"/>
</dbReference>
<evidence type="ECO:0000259" key="5">
    <source>
        <dbReference type="PROSITE" id="PS00128"/>
    </source>
</evidence>
<dbReference type="PANTHER" id="PTHR11407">
    <property type="entry name" value="LYSOZYME C"/>
    <property type="match status" value="1"/>
</dbReference>
<evidence type="ECO:0000256" key="3">
    <source>
        <dbReference type="ARBA" id="ARBA00023157"/>
    </source>
</evidence>
<organism evidence="6 7">
    <name type="scientific">Stegastes partitus</name>
    <name type="common">bicolor damselfish</name>
    <dbReference type="NCBI Taxonomy" id="144197"/>
    <lineage>
        <taxon>Eukaryota</taxon>
        <taxon>Metazoa</taxon>
        <taxon>Chordata</taxon>
        <taxon>Craniata</taxon>
        <taxon>Vertebrata</taxon>
        <taxon>Euteleostomi</taxon>
        <taxon>Actinopterygii</taxon>
        <taxon>Neopterygii</taxon>
        <taxon>Teleostei</taxon>
        <taxon>Neoteleostei</taxon>
        <taxon>Acanthomorphata</taxon>
        <taxon>Ovalentaria</taxon>
        <taxon>Pomacentridae</taxon>
        <taxon>Stegastes</taxon>
    </lineage>
</organism>
<sequence length="238" mass="26127">MLRVCSKSDMIAGVEMRVLVAFLVAVLGCSLAGAQIVSKCQVRNQLMQTLANLPEKAKQSGVTEKIVAKIVRYAERVSHFNTSKVHELGELHSRPKRGGPNGGSFSLAEEEAPLSTGQNRTRGLQHARQPPPSRPRLPQSGEEDDDVCTLYGLFQLCGRLVCSDGSTPSHNICRMDCKEMIDGDISDDVRCLLKIFTNLVESGFSAPNFKESGRVIRLILQDEHGDETTSDYFAECSE</sequence>
<dbReference type="InterPro" id="IPR001916">
    <property type="entry name" value="Glyco_hydro_22"/>
</dbReference>
<keyword evidence="3" id="KW-1015">Disulfide bond</keyword>
<dbReference type="PROSITE" id="PS00128">
    <property type="entry name" value="GLYCOSYL_HYDROL_F22_1"/>
    <property type="match status" value="1"/>
</dbReference>
<keyword evidence="2" id="KW-0929">Antimicrobial</keyword>
<dbReference type="Gene3D" id="1.10.530.10">
    <property type="match status" value="1"/>
</dbReference>
<evidence type="ECO:0000313" key="7">
    <source>
        <dbReference type="RefSeq" id="XP_008283201.1"/>
    </source>
</evidence>
<feature type="region of interest" description="Disordered" evidence="4">
    <location>
        <begin position="86"/>
        <end position="143"/>
    </location>
</feature>
<proteinExistence type="predicted"/>
<gene>
    <name evidence="7" type="primary">LOC103359584</name>
</gene>
<name>A0A9Y4K5Y5_9TELE</name>
<keyword evidence="6" id="KW-1185">Reference proteome</keyword>
<dbReference type="EC" id="3.2.1.17" evidence="1"/>
<evidence type="ECO:0000256" key="2">
    <source>
        <dbReference type="ARBA" id="ARBA00022638"/>
    </source>
</evidence>
<dbReference type="AlphaFoldDB" id="A0A9Y4K5Y5"/>
<dbReference type="RefSeq" id="XP_008283201.1">
    <property type="nucleotide sequence ID" value="XM_008284979.1"/>
</dbReference>
<dbReference type="GeneID" id="103359584"/>
<dbReference type="SUPFAM" id="SSF53955">
    <property type="entry name" value="Lysozyme-like"/>
    <property type="match status" value="1"/>
</dbReference>
<dbReference type="Proteomes" id="UP000694891">
    <property type="component" value="Unplaced"/>
</dbReference>